<comment type="cofactor">
    <cofactor evidence="1 13">
        <name>heme</name>
        <dbReference type="ChEBI" id="CHEBI:30413"/>
    </cofactor>
</comment>
<evidence type="ECO:0000256" key="8">
    <source>
        <dbReference type="ARBA" id="ARBA00022848"/>
    </source>
</evidence>
<keyword evidence="9 14" id="KW-0560">Oxidoreductase</keyword>
<dbReference type="Gene3D" id="1.10.630.10">
    <property type="entry name" value="Cytochrome P450"/>
    <property type="match status" value="1"/>
</dbReference>
<evidence type="ECO:0008006" key="17">
    <source>
        <dbReference type="Google" id="ProtNLM"/>
    </source>
</evidence>
<comment type="caution">
    <text evidence="15">The sequence shown here is derived from an EMBL/GenBank/DDBJ whole genome shotgun (WGS) entry which is preliminary data.</text>
</comment>
<evidence type="ECO:0000256" key="11">
    <source>
        <dbReference type="ARBA" id="ARBA00023033"/>
    </source>
</evidence>
<dbReference type="CDD" id="cd11056">
    <property type="entry name" value="CYP6-like"/>
    <property type="match status" value="1"/>
</dbReference>
<evidence type="ECO:0000313" key="15">
    <source>
        <dbReference type="EMBL" id="KAK5641519.1"/>
    </source>
</evidence>
<dbReference type="SUPFAM" id="SSF48264">
    <property type="entry name" value="Cytochrome P450"/>
    <property type="match status" value="1"/>
</dbReference>
<dbReference type="InterPro" id="IPR050476">
    <property type="entry name" value="Insect_CytP450_Detox"/>
</dbReference>
<dbReference type="InterPro" id="IPR017972">
    <property type="entry name" value="Cyt_P450_CS"/>
</dbReference>
<dbReference type="PANTHER" id="PTHR24292:SF54">
    <property type="entry name" value="CYP9F3-RELATED"/>
    <property type="match status" value="1"/>
</dbReference>
<evidence type="ECO:0000256" key="9">
    <source>
        <dbReference type="ARBA" id="ARBA00023002"/>
    </source>
</evidence>
<evidence type="ECO:0000256" key="14">
    <source>
        <dbReference type="RuleBase" id="RU000461"/>
    </source>
</evidence>
<evidence type="ECO:0000256" key="5">
    <source>
        <dbReference type="ARBA" id="ARBA00022617"/>
    </source>
</evidence>
<dbReference type="PROSITE" id="PS00086">
    <property type="entry name" value="CYTOCHROME_P450"/>
    <property type="match status" value="1"/>
</dbReference>
<dbReference type="GO" id="GO:0005789">
    <property type="term" value="C:endoplasmic reticulum membrane"/>
    <property type="evidence" value="ECO:0007669"/>
    <property type="project" value="UniProtKB-SubCell"/>
</dbReference>
<keyword evidence="10 13" id="KW-0408">Iron</keyword>
<dbReference type="GO" id="GO:0004497">
    <property type="term" value="F:monooxygenase activity"/>
    <property type="evidence" value="ECO:0007669"/>
    <property type="project" value="UniProtKB-KW"/>
</dbReference>
<name>A0AAN7VCS2_9COLE</name>
<dbReference type="PANTHER" id="PTHR24292">
    <property type="entry name" value="CYTOCHROME P450"/>
    <property type="match status" value="1"/>
</dbReference>
<dbReference type="GO" id="GO:0016705">
    <property type="term" value="F:oxidoreductase activity, acting on paired donors, with incorporation or reduction of molecular oxygen"/>
    <property type="evidence" value="ECO:0007669"/>
    <property type="project" value="InterPro"/>
</dbReference>
<dbReference type="InterPro" id="IPR036396">
    <property type="entry name" value="Cyt_P450_sf"/>
</dbReference>
<dbReference type="AlphaFoldDB" id="A0AAN7VCS2"/>
<comment type="subcellular location">
    <subcellularLocation>
        <location evidence="3">Endoplasmic reticulum membrane</location>
        <topology evidence="3">Peripheral membrane protein</topology>
    </subcellularLocation>
    <subcellularLocation>
        <location evidence="2">Microsome membrane</location>
        <topology evidence="2">Peripheral membrane protein</topology>
    </subcellularLocation>
</comment>
<dbReference type="EMBL" id="JAVRBK010000007">
    <property type="protein sequence ID" value="KAK5641519.1"/>
    <property type="molecule type" value="Genomic_DNA"/>
</dbReference>
<evidence type="ECO:0000256" key="7">
    <source>
        <dbReference type="ARBA" id="ARBA00022824"/>
    </source>
</evidence>
<comment type="similarity">
    <text evidence="4 14">Belongs to the cytochrome P450 family.</text>
</comment>
<accession>A0AAN7VCS2</accession>
<dbReference type="Proteomes" id="UP001329430">
    <property type="component" value="Chromosome 7"/>
</dbReference>
<proteinExistence type="inferred from homology"/>
<evidence type="ECO:0000256" key="1">
    <source>
        <dbReference type="ARBA" id="ARBA00001971"/>
    </source>
</evidence>
<evidence type="ECO:0000256" key="12">
    <source>
        <dbReference type="ARBA" id="ARBA00023136"/>
    </source>
</evidence>
<keyword evidence="8" id="KW-0492">Microsome</keyword>
<evidence type="ECO:0000256" key="4">
    <source>
        <dbReference type="ARBA" id="ARBA00010617"/>
    </source>
</evidence>
<keyword evidence="11 14" id="KW-0503">Monooxygenase</keyword>
<evidence type="ECO:0000256" key="13">
    <source>
        <dbReference type="PIRSR" id="PIRSR602401-1"/>
    </source>
</evidence>
<dbReference type="GO" id="GO:0005506">
    <property type="term" value="F:iron ion binding"/>
    <property type="evidence" value="ECO:0007669"/>
    <property type="project" value="InterPro"/>
</dbReference>
<evidence type="ECO:0000313" key="16">
    <source>
        <dbReference type="Proteomes" id="UP001329430"/>
    </source>
</evidence>
<evidence type="ECO:0000256" key="3">
    <source>
        <dbReference type="ARBA" id="ARBA00004406"/>
    </source>
</evidence>
<organism evidence="15 16">
    <name type="scientific">Pyrocoelia pectoralis</name>
    <dbReference type="NCBI Taxonomy" id="417401"/>
    <lineage>
        <taxon>Eukaryota</taxon>
        <taxon>Metazoa</taxon>
        <taxon>Ecdysozoa</taxon>
        <taxon>Arthropoda</taxon>
        <taxon>Hexapoda</taxon>
        <taxon>Insecta</taxon>
        <taxon>Pterygota</taxon>
        <taxon>Neoptera</taxon>
        <taxon>Endopterygota</taxon>
        <taxon>Coleoptera</taxon>
        <taxon>Polyphaga</taxon>
        <taxon>Elateriformia</taxon>
        <taxon>Elateroidea</taxon>
        <taxon>Lampyridae</taxon>
        <taxon>Lampyrinae</taxon>
        <taxon>Pyrocoelia</taxon>
    </lineage>
</organism>
<gene>
    <name evidence="15" type="ORF">RI129_010066</name>
</gene>
<dbReference type="InterPro" id="IPR002401">
    <property type="entry name" value="Cyt_P450_E_grp-I"/>
</dbReference>
<keyword evidence="6 13" id="KW-0479">Metal-binding</keyword>
<protein>
    <recommendedName>
        <fullName evidence="17">Cytochrome P450</fullName>
    </recommendedName>
</protein>
<dbReference type="PRINTS" id="PR00385">
    <property type="entry name" value="P450"/>
</dbReference>
<dbReference type="Pfam" id="PF00067">
    <property type="entry name" value="p450"/>
    <property type="match status" value="1"/>
</dbReference>
<dbReference type="PRINTS" id="PR00463">
    <property type="entry name" value="EP450I"/>
</dbReference>
<keyword evidence="7" id="KW-0256">Endoplasmic reticulum</keyword>
<dbReference type="InterPro" id="IPR001128">
    <property type="entry name" value="Cyt_P450"/>
</dbReference>
<keyword evidence="16" id="KW-1185">Reference proteome</keyword>
<dbReference type="FunFam" id="1.10.630.10:FF:000042">
    <property type="entry name" value="Cytochrome P450"/>
    <property type="match status" value="1"/>
</dbReference>
<sequence length="514" mass="59501">MLWLIALGVALASLLFYLTIVKQANHWKNKGIPYSKPIYFLGNFAANVFRIKTFESIVEDNYKKFPNQRYIGMYQFRLPVLLLRDPDLVKQVTIKDFDVFPEHTRVIPLNAEPLFSKNLFNMLHDEGWHDMRATLSPTFTSSKMRALFNLMDQCSNRFVDYYKQSNGNVSVELKDAFSRFANDVIGTSAFGVTCDSLKDRDNDFYVMGKDLTNFSGFRSLKFFSYTISPLLSKLLKIRILNKPVEMFFRNVISQTLQIRSQQKIVRADMIHLLMEAQKNREKDANNNQQIHKKMSISDEDITAQALVFFLAGFEVTSSAMTFLAYELALNPDIQQKLYEEISTTLEENSGKLTYEALMSMKYLDSVLSESLRLHAPLPFVDRKSVKPYTIEPKDTSEKPLHLEKGTTIWIPVSSFHHDEEYFPNPMKFDPERFNEDNKHNIHPYTYLPFGSGPRICIGQRFAQMEAKLIMSQILRHFEIVPNTKTAIPLNPDKTSFNNLPKEGIYVSFKPRVLN</sequence>
<keyword evidence="12" id="KW-0472">Membrane</keyword>
<dbReference type="GO" id="GO:0020037">
    <property type="term" value="F:heme binding"/>
    <property type="evidence" value="ECO:0007669"/>
    <property type="project" value="InterPro"/>
</dbReference>
<keyword evidence="5 13" id="KW-0349">Heme</keyword>
<evidence type="ECO:0000256" key="6">
    <source>
        <dbReference type="ARBA" id="ARBA00022723"/>
    </source>
</evidence>
<evidence type="ECO:0000256" key="10">
    <source>
        <dbReference type="ARBA" id="ARBA00023004"/>
    </source>
</evidence>
<evidence type="ECO:0000256" key="2">
    <source>
        <dbReference type="ARBA" id="ARBA00004174"/>
    </source>
</evidence>
<reference evidence="15 16" key="1">
    <citation type="journal article" date="2024" name="Insects">
        <title>An Improved Chromosome-Level Genome Assembly of the Firefly Pyrocoelia pectoralis.</title>
        <authorList>
            <person name="Fu X."/>
            <person name="Meyer-Rochow V.B."/>
            <person name="Ballantyne L."/>
            <person name="Zhu X."/>
        </authorList>
    </citation>
    <scope>NUCLEOTIDE SEQUENCE [LARGE SCALE GENOMIC DNA]</scope>
    <source>
        <strain evidence="15">XCY_ONT2</strain>
    </source>
</reference>
<feature type="binding site" description="axial binding residue" evidence="13">
    <location>
        <position position="456"/>
    </location>
    <ligand>
        <name>heme</name>
        <dbReference type="ChEBI" id="CHEBI:30413"/>
    </ligand>
    <ligandPart>
        <name>Fe</name>
        <dbReference type="ChEBI" id="CHEBI:18248"/>
    </ligandPart>
</feature>